<sequence length="315" mass="32127">MQSLVSPAILFFALGLLASLLRSNLQIPEAISKAMAIYLMAAIGLKGGVQVAQSGLTIELILAGLAGLALSAFLPLPVYWATRRLGGLDRMDAGAVAAHYGSVSVVTFVTGTAALEAAGMQVAGFMVAVLALMEAPGILVGLWLARRSAGPRSTLLAPHLSHTFRDGSVILLIGGFVIGLAVGPVGFAPVQPVFEGAFGGILCLFLLDMGLLAARYMFRSGRLTPALVALAIGFALFNGSIGLLVGILIGLQPGSVIALAILAGSASYIAAPAAIRMALPEVDPGLPLTMSLAVTFPFNVLVAIPLTTTLAQSLG</sequence>
<dbReference type="PANTHER" id="PTHR40400:SF1">
    <property type="entry name" value="SLR1512 PROTEIN"/>
    <property type="match status" value="1"/>
</dbReference>
<reference evidence="2 3" key="1">
    <citation type="submission" date="2015-03" db="EMBL/GenBank/DDBJ databases">
        <authorList>
            <person name="Hassan Y."/>
            <person name="Lepp D."/>
            <person name="Li X.-Z."/>
            <person name="Zhou T."/>
        </authorList>
    </citation>
    <scope>NUCLEOTIDE SEQUENCE [LARGE SCALE GENOMIC DNA]</scope>
    <source>
        <strain evidence="2 3">IPL18</strain>
    </source>
</reference>
<dbReference type="AlphaFoldDB" id="A0A0F5FJ54"/>
<accession>A0A0F5FJ54</accession>
<feature type="transmembrane region" description="Helical" evidence="1">
    <location>
        <begin position="286"/>
        <end position="306"/>
    </location>
</feature>
<keyword evidence="3" id="KW-1185">Reference proteome</keyword>
<feature type="transmembrane region" description="Helical" evidence="1">
    <location>
        <begin position="60"/>
        <end position="81"/>
    </location>
</feature>
<dbReference type="PANTHER" id="PTHR40400">
    <property type="entry name" value="SLR1512 PROTEIN"/>
    <property type="match status" value="1"/>
</dbReference>
<dbReference type="RefSeq" id="WP_046103624.1">
    <property type="nucleotide sequence ID" value="NZ_JZEY01000054.1"/>
</dbReference>
<dbReference type="Proteomes" id="UP000033649">
    <property type="component" value="Unassembled WGS sequence"/>
</dbReference>
<dbReference type="STRING" id="429727.VE26_02470"/>
<organism evidence="2 3">
    <name type="scientific">Devosia chinhatensis</name>
    <dbReference type="NCBI Taxonomy" id="429727"/>
    <lineage>
        <taxon>Bacteria</taxon>
        <taxon>Pseudomonadati</taxon>
        <taxon>Pseudomonadota</taxon>
        <taxon>Alphaproteobacteria</taxon>
        <taxon>Hyphomicrobiales</taxon>
        <taxon>Devosiaceae</taxon>
        <taxon>Devosia</taxon>
    </lineage>
</organism>
<feature type="transmembrane region" description="Helical" evidence="1">
    <location>
        <begin position="93"/>
        <end position="115"/>
    </location>
</feature>
<dbReference type="Pfam" id="PF05982">
    <property type="entry name" value="Sbt_1"/>
    <property type="match status" value="1"/>
</dbReference>
<gene>
    <name evidence="2" type="ORF">VE26_02470</name>
</gene>
<comment type="caution">
    <text evidence="2">The sequence shown here is derived from an EMBL/GenBank/DDBJ whole genome shotgun (WGS) entry which is preliminary data.</text>
</comment>
<feature type="transmembrane region" description="Helical" evidence="1">
    <location>
        <begin position="166"/>
        <end position="187"/>
    </location>
</feature>
<keyword evidence="1" id="KW-0472">Membrane</keyword>
<feature type="transmembrane region" description="Helical" evidence="1">
    <location>
        <begin position="121"/>
        <end position="145"/>
    </location>
</feature>
<protein>
    <submittedName>
        <fullName evidence="2">Membrane protein</fullName>
    </submittedName>
</protein>
<dbReference type="PATRIC" id="fig|429727.3.peg.515"/>
<dbReference type="InterPro" id="IPR010293">
    <property type="entry name" value="Sbt_1"/>
</dbReference>
<name>A0A0F5FJ54_9HYPH</name>
<dbReference type="OrthoDB" id="345121at2"/>
<evidence type="ECO:0000256" key="1">
    <source>
        <dbReference type="SAM" id="Phobius"/>
    </source>
</evidence>
<feature type="transmembrane region" description="Helical" evidence="1">
    <location>
        <begin position="226"/>
        <end position="251"/>
    </location>
</feature>
<dbReference type="EMBL" id="JZEY01000054">
    <property type="protein sequence ID" value="KKB08934.1"/>
    <property type="molecule type" value="Genomic_DNA"/>
</dbReference>
<proteinExistence type="predicted"/>
<feature type="transmembrane region" description="Helical" evidence="1">
    <location>
        <begin position="193"/>
        <end position="214"/>
    </location>
</feature>
<keyword evidence="1" id="KW-0812">Transmembrane</keyword>
<evidence type="ECO:0000313" key="3">
    <source>
        <dbReference type="Proteomes" id="UP000033649"/>
    </source>
</evidence>
<evidence type="ECO:0000313" key="2">
    <source>
        <dbReference type="EMBL" id="KKB08934.1"/>
    </source>
</evidence>
<keyword evidence="1" id="KW-1133">Transmembrane helix</keyword>
<feature type="transmembrane region" description="Helical" evidence="1">
    <location>
        <begin position="257"/>
        <end position="279"/>
    </location>
</feature>